<keyword evidence="1" id="KW-0812">Transmembrane</keyword>
<evidence type="ECO:0000313" key="3">
    <source>
        <dbReference type="Proteomes" id="UP000254150"/>
    </source>
</evidence>
<feature type="transmembrane region" description="Helical" evidence="1">
    <location>
        <begin position="312"/>
        <end position="335"/>
    </location>
</feature>
<feature type="transmembrane region" description="Helical" evidence="1">
    <location>
        <begin position="45"/>
        <end position="66"/>
    </location>
</feature>
<organism evidence="2 3">
    <name type="scientific">Streptomyces griseus</name>
    <dbReference type="NCBI Taxonomy" id="1911"/>
    <lineage>
        <taxon>Bacteria</taxon>
        <taxon>Bacillati</taxon>
        <taxon>Actinomycetota</taxon>
        <taxon>Actinomycetes</taxon>
        <taxon>Kitasatosporales</taxon>
        <taxon>Streptomycetaceae</taxon>
        <taxon>Streptomyces</taxon>
    </lineage>
</organism>
<keyword evidence="1" id="KW-1133">Transmembrane helix</keyword>
<feature type="transmembrane region" description="Helical" evidence="1">
    <location>
        <begin position="113"/>
        <end position="136"/>
    </location>
</feature>
<dbReference type="Proteomes" id="UP000254150">
    <property type="component" value="Unassembled WGS sequence"/>
</dbReference>
<proteinExistence type="predicted"/>
<sequence>MRRSRFTAVEDVAAAARHDAGAMTSTHDTSRPRVPAVPGRTDRAAAWLAVLACLPYLTLKTAWVAGSPVGIPPGSPLLDHSLVLRLANAGTVVMDGAVIVLVLLLVRPWGLRAPWWLLLVPAWIATGLLLPIVLGYPAQLLAGLLGASGGEAEPFLANWVFAVVYGGFIVQALALGTLFARYVARRWPDVVRARLDGLRPGGSQRAPQWLAAGTLALTPFPLALQLAWAAGASAGLDAPGSVNSRVVAATHACALLLAVAGTLSLTWRRPPRLPLGVPLAATWLGSGATLCWALWMLLPMVSGAAADETSPLLLLVHLVRTLVGALAGAGLVVALRARAGRTGTRGAA</sequence>
<name>A0A380ND31_STRGR</name>
<keyword evidence="1" id="KW-0472">Membrane</keyword>
<evidence type="ECO:0000313" key="2">
    <source>
        <dbReference type="EMBL" id="SUP37520.1"/>
    </source>
</evidence>
<evidence type="ECO:0000256" key="1">
    <source>
        <dbReference type="SAM" id="Phobius"/>
    </source>
</evidence>
<feature type="transmembrane region" description="Helical" evidence="1">
    <location>
        <begin position="86"/>
        <end position="106"/>
    </location>
</feature>
<feature type="transmembrane region" description="Helical" evidence="1">
    <location>
        <begin position="156"/>
        <end position="184"/>
    </location>
</feature>
<dbReference type="AlphaFoldDB" id="A0A380ND31"/>
<accession>A0A380ND31</accession>
<dbReference type="EMBL" id="UHID01000005">
    <property type="protein sequence ID" value="SUP37520.1"/>
    <property type="molecule type" value="Genomic_DNA"/>
</dbReference>
<feature type="transmembrane region" description="Helical" evidence="1">
    <location>
        <begin position="279"/>
        <end position="300"/>
    </location>
</feature>
<feature type="transmembrane region" description="Helical" evidence="1">
    <location>
        <begin position="248"/>
        <end position="267"/>
    </location>
</feature>
<gene>
    <name evidence="2" type="ORF">NCTC7807_02571</name>
</gene>
<reference evidence="2 3" key="1">
    <citation type="submission" date="2018-06" db="EMBL/GenBank/DDBJ databases">
        <authorList>
            <consortium name="Pathogen Informatics"/>
            <person name="Doyle S."/>
        </authorList>
    </citation>
    <scope>NUCLEOTIDE SEQUENCE [LARGE SCALE GENOMIC DNA]</scope>
    <source>
        <strain evidence="2 3">NCTC7807</strain>
    </source>
</reference>
<feature type="transmembrane region" description="Helical" evidence="1">
    <location>
        <begin position="209"/>
        <end position="228"/>
    </location>
</feature>
<protein>
    <submittedName>
        <fullName evidence="2">Uncharacterized protein</fullName>
    </submittedName>
</protein>